<protein>
    <submittedName>
        <fullName evidence="2">Peptide deformylase</fullName>
    </submittedName>
</protein>
<proteinExistence type="inferred from homology"/>
<dbReference type="SUPFAM" id="SSF56420">
    <property type="entry name" value="Peptide deformylase"/>
    <property type="match status" value="1"/>
</dbReference>
<dbReference type="Gene3D" id="3.90.45.10">
    <property type="entry name" value="Peptide deformylase"/>
    <property type="match status" value="1"/>
</dbReference>
<evidence type="ECO:0000313" key="2">
    <source>
        <dbReference type="EMBL" id="MTV64293.1"/>
    </source>
</evidence>
<dbReference type="AlphaFoldDB" id="A0A6G2D664"/>
<gene>
    <name evidence="2" type="ORF">GM539_13225</name>
</gene>
<name>A0A6G2D664_STREE</name>
<dbReference type="InterPro" id="IPR023635">
    <property type="entry name" value="Peptide_deformylase"/>
</dbReference>
<dbReference type="Pfam" id="PF01327">
    <property type="entry name" value="Pep_deformylase"/>
    <property type="match status" value="1"/>
</dbReference>
<organism evidence="2 3">
    <name type="scientific">Streptococcus pneumoniae</name>
    <dbReference type="NCBI Taxonomy" id="1313"/>
    <lineage>
        <taxon>Bacteria</taxon>
        <taxon>Bacillati</taxon>
        <taxon>Bacillota</taxon>
        <taxon>Bacilli</taxon>
        <taxon>Lactobacillales</taxon>
        <taxon>Streptococcaceae</taxon>
        <taxon>Streptococcus</taxon>
    </lineage>
</organism>
<comment type="caution">
    <text evidence="2">The sequence shown here is derived from an EMBL/GenBank/DDBJ whole genome shotgun (WGS) entry which is preliminary data.</text>
</comment>
<evidence type="ECO:0000256" key="1">
    <source>
        <dbReference type="ARBA" id="ARBA00010759"/>
    </source>
</evidence>
<reference evidence="2 3" key="1">
    <citation type="submission" date="2019-11" db="EMBL/GenBank/DDBJ databases">
        <title>Growth characteristics of pneumococcus vary with the chemical composition of the capsule and with environmental conditions.</title>
        <authorList>
            <person name="Tothpal A."/>
            <person name="Desobry K."/>
            <person name="Joshi S."/>
            <person name="Wyllie A.L."/>
            <person name="Weinberger D.M."/>
        </authorList>
    </citation>
    <scope>NUCLEOTIDE SEQUENCE [LARGE SCALE GENOMIC DNA]</scope>
    <source>
        <strain evidence="3">pnumococcus22F</strain>
    </source>
</reference>
<evidence type="ECO:0000313" key="3">
    <source>
        <dbReference type="Proteomes" id="UP000474228"/>
    </source>
</evidence>
<dbReference type="InterPro" id="IPR036821">
    <property type="entry name" value="Peptide_deformylase_sf"/>
</dbReference>
<comment type="similarity">
    <text evidence="1">Belongs to the polypeptide deformylase family.</text>
</comment>
<dbReference type="Proteomes" id="UP000474228">
    <property type="component" value="Unassembled WGS sequence"/>
</dbReference>
<dbReference type="RefSeq" id="WP_196301427.1">
    <property type="nucleotide sequence ID" value="NZ_WNHJ01000539.1"/>
</dbReference>
<feature type="non-terminal residue" evidence="2">
    <location>
        <position position="1"/>
    </location>
</feature>
<dbReference type="GO" id="GO:0042586">
    <property type="term" value="F:peptide deformylase activity"/>
    <property type="evidence" value="ECO:0007669"/>
    <property type="project" value="InterPro"/>
</dbReference>
<dbReference type="EMBL" id="WNHJ01000539">
    <property type="protein sequence ID" value="MTV64293.1"/>
    <property type="molecule type" value="Genomic_DNA"/>
</dbReference>
<accession>A0A6G2D664</accession>
<sequence length="41" mass="4782">LKGYNSIVVQHEIDHLNGIMFYDRINEKDPLEVKDGLLILE</sequence>